<gene>
    <name evidence="5" type="primary">20214750</name>
    <name evidence="4" type="ORF">HELRODRAFT_72444</name>
</gene>
<sequence>MAVLALDAKYNVFRTPNNPQFRTLYLRRRSQILREKSTLDRDPTLLKEYLKIRSTLLSQRYGLPSTFDQSEDSLFKHYQHHSQQQQQQQEDINRMQEEFLERFRLDDQQPIITPTSLAGASRAMAGEQTISENYSFSGVHHIFDQHKMAGKSIDCVKFAHDDKSRLACCSLDGQISVCQLVPPPATVICLFQGHTAGVYDFSWSLSNDTILSCSADATSRLWQVSSGQCLRVIPNPNGSEVLSCLFQPANNNLFATGDARHTLQIMNLSTGKVVKGGISNLSGSVQCLCFDSSGKLLWAGDSKGYVTSFLFDLISGRLIRAKKLHISDGHSVTSICSRSWLSRECRDPSLLVNCSNNMLSLLRLVYNEGGLQIRRRLPIRQRTHNIRSTFCPIMSFRTGICVVSGSEDSTIYFFDVTKESKYCINTLQGHSGPVLDVSFAHDESLLASSDSTGVVIVWKREQR</sequence>
<organism evidence="5 6">
    <name type="scientific">Helobdella robusta</name>
    <name type="common">Californian leech</name>
    <dbReference type="NCBI Taxonomy" id="6412"/>
    <lineage>
        <taxon>Eukaryota</taxon>
        <taxon>Metazoa</taxon>
        <taxon>Spiralia</taxon>
        <taxon>Lophotrochozoa</taxon>
        <taxon>Annelida</taxon>
        <taxon>Clitellata</taxon>
        <taxon>Hirudinea</taxon>
        <taxon>Rhynchobdellida</taxon>
        <taxon>Glossiphoniidae</taxon>
        <taxon>Helobdella</taxon>
    </lineage>
</organism>
<dbReference type="RefSeq" id="XP_009010964.1">
    <property type="nucleotide sequence ID" value="XM_009012716.1"/>
</dbReference>
<keyword evidence="2" id="KW-0677">Repeat</keyword>
<dbReference type="OrthoDB" id="1932312at2759"/>
<dbReference type="AlphaFoldDB" id="T1G102"/>
<dbReference type="InterPro" id="IPR001680">
    <property type="entry name" value="WD40_rpt"/>
</dbReference>
<dbReference type="HOGENOM" id="CLU_026276_2_0_1"/>
<dbReference type="PANTHER" id="PTHR22838">
    <property type="entry name" value="WD REPEAT PROTEIN 26-RELATED"/>
    <property type="match status" value="1"/>
</dbReference>
<dbReference type="GO" id="GO:1990841">
    <property type="term" value="F:promoter-specific chromatin binding"/>
    <property type="evidence" value="ECO:0000318"/>
    <property type="project" value="GO_Central"/>
</dbReference>
<accession>T1G102</accession>
<dbReference type="eggNOG" id="KOG0266">
    <property type="taxonomic scope" value="Eukaryota"/>
</dbReference>
<dbReference type="GeneID" id="20214750"/>
<reference evidence="5" key="3">
    <citation type="submission" date="2015-06" db="UniProtKB">
        <authorList>
            <consortium name="EnsemblMetazoa"/>
        </authorList>
    </citation>
    <scope>IDENTIFICATION</scope>
</reference>
<evidence type="ECO:0000313" key="4">
    <source>
        <dbReference type="EMBL" id="ESO10695.1"/>
    </source>
</evidence>
<dbReference type="InterPro" id="IPR051350">
    <property type="entry name" value="WD_repeat-ST_regulator"/>
</dbReference>
<dbReference type="KEGG" id="hro:HELRODRAFT_72444"/>
<dbReference type="EMBL" id="AMQM01002715">
    <property type="status" value="NOT_ANNOTATED_CDS"/>
    <property type="molecule type" value="Genomic_DNA"/>
</dbReference>
<dbReference type="SMART" id="SM00320">
    <property type="entry name" value="WD40"/>
    <property type="match status" value="6"/>
</dbReference>
<evidence type="ECO:0000313" key="6">
    <source>
        <dbReference type="Proteomes" id="UP000015101"/>
    </source>
</evidence>
<proteinExistence type="predicted"/>
<dbReference type="InterPro" id="IPR036322">
    <property type="entry name" value="WD40_repeat_dom_sf"/>
</dbReference>
<feature type="repeat" description="WD" evidence="3">
    <location>
        <begin position="427"/>
        <end position="463"/>
    </location>
</feature>
<dbReference type="OMA" id="MLKFANN"/>
<dbReference type="InParanoid" id="T1G102"/>
<dbReference type="EnsemblMetazoa" id="HelroT72444">
    <property type="protein sequence ID" value="HelroP72444"/>
    <property type="gene ID" value="HelroG72444"/>
</dbReference>
<dbReference type="EMBL" id="KB095858">
    <property type="protein sequence ID" value="ESO10695.1"/>
    <property type="molecule type" value="Genomic_DNA"/>
</dbReference>
<dbReference type="Proteomes" id="UP000015101">
    <property type="component" value="Unassembled WGS sequence"/>
</dbReference>
<dbReference type="STRING" id="6412.T1G102"/>
<dbReference type="PANTHER" id="PTHR22838:SF4">
    <property type="entry name" value="WD REPEAT-CONTAINING PROTEIN 13"/>
    <property type="match status" value="1"/>
</dbReference>
<dbReference type="PROSITE" id="PS50082">
    <property type="entry name" value="WD_REPEATS_2"/>
    <property type="match status" value="2"/>
</dbReference>
<dbReference type="Gene3D" id="2.130.10.10">
    <property type="entry name" value="YVTN repeat-like/Quinoprotein amine dehydrogenase"/>
    <property type="match status" value="2"/>
</dbReference>
<dbReference type="InterPro" id="IPR015943">
    <property type="entry name" value="WD40/YVTN_repeat-like_dom_sf"/>
</dbReference>
<evidence type="ECO:0000256" key="3">
    <source>
        <dbReference type="PROSITE-ProRule" id="PRU00221"/>
    </source>
</evidence>
<dbReference type="Pfam" id="PF00400">
    <property type="entry name" value="WD40"/>
    <property type="match status" value="2"/>
</dbReference>
<evidence type="ECO:0000256" key="1">
    <source>
        <dbReference type="ARBA" id="ARBA00022574"/>
    </source>
</evidence>
<name>T1G102_HELRO</name>
<reference evidence="6" key="1">
    <citation type="submission" date="2012-12" db="EMBL/GenBank/DDBJ databases">
        <authorList>
            <person name="Hellsten U."/>
            <person name="Grimwood J."/>
            <person name="Chapman J.A."/>
            <person name="Shapiro H."/>
            <person name="Aerts A."/>
            <person name="Otillar R.P."/>
            <person name="Terry A.Y."/>
            <person name="Boore J.L."/>
            <person name="Simakov O."/>
            <person name="Marletaz F."/>
            <person name="Cho S.-J."/>
            <person name="Edsinger-Gonzales E."/>
            <person name="Havlak P."/>
            <person name="Kuo D.-H."/>
            <person name="Larsson T."/>
            <person name="Lv J."/>
            <person name="Arendt D."/>
            <person name="Savage R."/>
            <person name="Osoegawa K."/>
            <person name="de Jong P."/>
            <person name="Lindberg D.R."/>
            <person name="Seaver E.C."/>
            <person name="Weisblat D.A."/>
            <person name="Putnam N.H."/>
            <person name="Grigoriev I.V."/>
            <person name="Rokhsar D.S."/>
        </authorList>
    </citation>
    <scope>NUCLEOTIDE SEQUENCE</scope>
</reference>
<feature type="repeat" description="WD" evidence="3">
    <location>
        <begin position="191"/>
        <end position="232"/>
    </location>
</feature>
<dbReference type="CTD" id="20214750"/>
<evidence type="ECO:0000256" key="2">
    <source>
        <dbReference type="ARBA" id="ARBA00022737"/>
    </source>
</evidence>
<evidence type="ECO:0008006" key="7">
    <source>
        <dbReference type="Google" id="ProtNLM"/>
    </source>
</evidence>
<keyword evidence="6" id="KW-1185">Reference proteome</keyword>
<protein>
    <recommendedName>
        <fullName evidence="7">WD repeat-containing protein 13</fullName>
    </recommendedName>
</protein>
<reference evidence="4 6" key="2">
    <citation type="journal article" date="2013" name="Nature">
        <title>Insights into bilaterian evolution from three spiralian genomes.</title>
        <authorList>
            <person name="Simakov O."/>
            <person name="Marletaz F."/>
            <person name="Cho S.J."/>
            <person name="Edsinger-Gonzales E."/>
            <person name="Havlak P."/>
            <person name="Hellsten U."/>
            <person name="Kuo D.H."/>
            <person name="Larsson T."/>
            <person name="Lv J."/>
            <person name="Arendt D."/>
            <person name="Savage R."/>
            <person name="Osoegawa K."/>
            <person name="de Jong P."/>
            <person name="Grimwood J."/>
            <person name="Chapman J.A."/>
            <person name="Shapiro H."/>
            <person name="Aerts A."/>
            <person name="Otillar R.P."/>
            <person name="Terry A.Y."/>
            <person name="Boore J.L."/>
            <person name="Grigoriev I.V."/>
            <person name="Lindberg D.R."/>
            <person name="Seaver E.C."/>
            <person name="Weisblat D.A."/>
            <person name="Putnam N.H."/>
            <person name="Rokhsar D.S."/>
        </authorList>
    </citation>
    <scope>NUCLEOTIDE SEQUENCE</scope>
</reference>
<keyword evidence="1 3" id="KW-0853">WD repeat</keyword>
<evidence type="ECO:0000313" key="5">
    <source>
        <dbReference type="EnsemblMetazoa" id="HelroP72444"/>
    </source>
</evidence>
<dbReference type="PROSITE" id="PS50294">
    <property type="entry name" value="WD_REPEATS_REGION"/>
    <property type="match status" value="2"/>
</dbReference>
<dbReference type="SUPFAM" id="SSF50978">
    <property type="entry name" value="WD40 repeat-like"/>
    <property type="match status" value="1"/>
</dbReference>